<evidence type="ECO:0000256" key="5">
    <source>
        <dbReference type="ARBA" id="ARBA00022989"/>
    </source>
</evidence>
<dbReference type="PROSITE" id="PS50939">
    <property type="entry name" value="CYTOCHROME_B561"/>
    <property type="match status" value="1"/>
</dbReference>
<name>A0A8J5I674_ZINOF</name>
<keyword evidence="6 8" id="KW-0472">Membrane</keyword>
<feature type="region of interest" description="Disordered" evidence="7">
    <location>
        <begin position="1"/>
        <end position="27"/>
    </location>
</feature>
<dbReference type="PANTHER" id="PTHR23130:SF195">
    <property type="entry name" value="CYTOCHROME B561 AND DOMON DOMAIN-CONTAINING PROTEIN"/>
    <property type="match status" value="1"/>
</dbReference>
<dbReference type="GO" id="GO:0016020">
    <property type="term" value="C:membrane"/>
    <property type="evidence" value="ECO:0007669"/>
    <property type="project" value="UniProtKB-SubCell"/>
</dbReference>
<accession>A0A8J5I674</accession>
<evidence type="ECO:0000259" key="9">
    <source>
        <dbReference type="PROSITE" id="PS50939"/>
    </source>
</evidence>
<evidence type="ECO:0000313" key="11">
    <source>
        <dbReference type="Proteomes" id="UP000734854"/>
    </source>
</evidence>
<keyword evidence="2" id="KW-0813">Transport</keyword>
<evidence type="ECO:0000256" key="8">
    <source>
        <dbReference type="SAM" id="Phobius"/>
    </source>
</evidence>
<dbReference type="SMART" id="SM00665">
    <property type="entry name" value="B561"/>
    <property type="match status" value="1"/>
</dbReference>
<evidence type="ECO:0000256" key="3">
    <source>
        <dbReference type="ARBA" id="ARBA00022692"/>
    </source>
</evidence>
<dbReference type="PANTHER" id="PTHR23130">
    <property type="entry name" value="CYTOCHROME B561 AND DOMON DOMAIN-CONTAINING PROTEIN"/>
    <property type="match status" value="1"/>
</dbReference>
<dbReference type="Proteomes" id="UP000734854">
    <property type="component" value="Unassembled WGS sequence"/>
</dbReference>
<feature type="transmembrane region" description="Helical" evidence="8">
    <location>
        <begin position="68"/>
        <end position="94"/>
    </location>
</feature>
<keyword evidence="5 8" id="KW-1133">Transmembrane helix</keyword>
<feature type="domain" description="Cytochrome b561" evidence="9">
    <location>
        <begin position="1"/>
        <end position="120"/>
    </location>
</feature>
<evidence type="ECO:0000313" key="10">
    <source>
        <dbReference type="EMBL" id="KAG6536754.1"/>
    </source>
</evidence>
<dbReference type="AlphaFoldDB" id="A0A8J5I674"/>
<proteinExistence type="predicted"/>
<evidence type="ECO:0000256" key="6">
    <source>
        <dbReference type="ARBA" id="ARBA00023136"/>
    </source>
</evidence>
<dbReference type="InterPro" id="IPR006593">
    <property type="entry name" value="Cyt_b561/ferric_Rdtase_TM"/>
</dbReference>
<evidence type="ECO:0000256" key="2">
    <source>
        <dbReference type="ARBA" id="ARBA00022448"/>
    </source>
</evidence>
<feature type="transmembrane region" description="Helical" evidence="8">
    <location>
        <begin position="35"/>
        <end position="56"/>
    </location>
</feature>
<feature type="compositionally biased region" description="Polar residues" evidence="7">
    <location>
        <begin position="1"/>
        <end position="10"/>
    </location>
</feature>
<organism evidence="10 11">
    <name type="scientific">Zingiber officinale</name>
    <name type="common">Ginger</name>
    <name type="synonym">Amomum zingiber</name>
    <dbReference type="NCBI Taxonomy" id="94328"/>
    <lineage>
        <taxon>Eukaryota</taxon>
        <taxon>Viridiplantae</taxon>
        <taxon>Streptophyta</taxon>
        <taxon>Embryophyta</taxon>
        <taxon>Tracheophyta</taxon>
        <taxon>Spermatophyta</taxon>
        <taxon>Magnoliopsida</taxon>
        <taxon>Liliopsida</taxon>
        <taxon>Zingiberales</taxon>
        <taxon>Zingiberaceae</taxon>
        <taxon>Zingiber</taxon>
    </lineage>
</organism>
<comment type="subcellular location">
    <subcellularLocation>
        <location evidence="1">Membrane</location>
    </subcellularLocation>
</comment>
<comment type="caution">
    <text evidence="10">The sequence shown here is derived from an EMBL/GenBank/DDBJ whole genome shotgun (WGS) entry which is preliminary data.</text>
</comment>
<evidence type="ECO:0000256" key="1">
    <source>
        <dbReference type="ARBA" id="ARBA00004370"/>
    </source>
</evidence>
<keyword evidence="3 8" id="KW-0812">Transmembrane</keyword>
<reference evidence="10 11" key="1">
    <citation type="submission" date="2020-08" db="EMBL/GenBank/DDBJ databases">
        <title>Plant Genome Project.</title>
        <authorList>
            <person name="Zhang R.-G."/>
        </authorList>
    </citation>
    <scope>NUCLEOTIDE SEQUENCE [LARGE SCALE GENOMIC DNA]</scope>
    <source>
        <tissue evidence="10">Rhizome</tissue>
    </source>
</reference>
<sequence>MIIKDTISSSDLKRRAPCSPQQHKISSSKGCRSDWTHGILCVVSWGVLFPLGQIFVRYLKTFKSTDPAWFYLHISCQMLGYVIGVAGWATGLVLGNKSKGIVHTNPRNIGITLFTFALYK</sequence>
<dbReference type="EMBL" id="JACMSC010000001">
    <property type="protein sequence ID" value="KAG6536754.1"/>
    <property type="molecule type" value="Genomic_DNA"/>
</dbReference>
<dbReference type="Gene3D" id="1.20.120.1770">
    <property type="match status" value="1"/>
</dbReference>
<keyword evidence="4" id="KW-0249">Electron transport</keyword>
<keyword evidence="11" id="KW-1185">Reference proteome</keyword>
<protein>
    <recommendedName>
        <fullName evidence="9">Cytochrome b561 domain-containing protein</fullName>
    </recommendedName>
</protein>
<dbReference type="CDD" id="cd08760">
    <property type="entry name" value="Cyt_b561_FRRS1_like"/>
    <property type="match status" value="1"/>
</dbReference>
<evidence type="ECO:0000256" key="4">
    <source>
        <dbReference type="ARBA" id="ARBA00022982"/>
    </source>
</evidence>
<evidence type="ECO:0000256" key="7">
    <source>
        <dbReference type="SAM" id="MobiDB-lite"/>
    </source>
</evidence>
<gene>
    <name evidence="10" type="ORF">ZIOFF_001823</name>
</gene>